<dbReference type="Proteomes" id="UP000694844">
    <property type="component" value="Chromosome 6"/>
</dbReference>
<dbReference type="FunFam" id="1.10.10.60:FF:000081">
    <property type="entry name" value="Empty spiracles homeobox 2"/>
    <property type="match status" value="1"/>
</dbReference>
<dbReference type="KEGG" id="cvn:111101485"/>
<protein>
    <submittedName>
        <fullName evidence="10">Homeobox protein EMX1-like</fullName>
    </submittedName>
</protein>
<sequence length="266" mass="29939">MLPIPKHSSHGFSIESIINTSKCETVRENSPISRTEPDGLRTSLGTRCEHSAITGRIPPLHPSLPLHVRNLLFAGEQTGTLPVDLLRYGQSPWSLHANSPLPSISSLSRSVPQYTDPLLSPEFTGLWPRISDQMTLMNPWLMTRGPHSLIGLPVGQPGPGLFFQPYRKPKRIRTAFSPSQLLKLENAFEKNHYVVGQERKDLATKLNLSETQVKVWFQNRRTKFKRVKTDDELEQEDQPTGSNDGCEENLNVTEHTDDDSEDGEHC</sequence>
<evidence type="ECO:0000259" key="8">
    <source>
        <dbReference type="PROSITE" id="PS50071"/>
    </source>
</evidence>
<reference evidence="10" key="1">
    <citation type="submission" date="2025-08" db="UniProtKB">
        <authorList>
            <consortium name="RefSeq"/>
        </authorList>
    </citation>
    <scope>IDENTIFICATION</scope>
    <source>
        <tissue evidence="10">Whole sample</tissue>
    </source>
</reference>
<feature type="domain" description="Homeobox" evidence="8">
    <location>
        <begin position="167"/>
        <end position="227"/>
    </location>
</feature>
<dbReference type="PANTHER" id="PTHR24339:SF28">
    <property type="entry name" value="E5-RELATED"/>
    <property type="match status" value="1"/>
</dbReference>
<dbReference type="SMART" id="SM00389">
    <property type="entry name" value="HOX"/>
    <property type="match status" value="1"/>
</dbReference>
<dbReference type="GO" id="GO:0030182">
    <property type="term" value="P:neuron differentiation"/>
    <property type="evidence" value="ECO:0007669"/>
    <property type="project" value="TreeGrafter"/>
</dbReference>
<dbReference type="AlphaFoldDB" id="A0A8B8AI66"/>
<evidence type="ECO:0000313" key="9">
    <source>
        <dbReference type="Proteomes" id="UP000694844"/>
    </source>
</evidence>
<dbReference type="GO" id="GO:0000981">
    <property type="term" value="F:DNA-binding transcription factor activity, RNA polymerase II-specific"/>
    <property type="evidence" value="ECO:0007669"/>
    <property type="project" value="InterPro"/>
</dbReference>
<dbReference type="PRINTS" id="PR00031">
    <property type="entry name" value="HTHREPRESSR"/>
</dbReference>
<dbReference type="InterPro" id="IPR009057">
    <property type="entry name" value="Homeodomain-like_sf"/>
</dbReference>
<keyword evidence="9" id="KW-1185">Reference proteome</keyword>
<dbReference type="GO" id="GO:0005634">
    <property type="term" value="C:nucleus"/>
    <property type="evidence" value="ECO:0007669"/>
    <property type="project" value="UniProtKB-SubCell"/>
</dbReference>
<dbReference type="Gene3D" id="1.10.10.60">
    <property type="entry name" value="Homeodomain-like"/>
    <property type="match status" value="1"/>
</dbReference>
<dbReference type="OrthoDB" id="6159439at2759"/>
<dbReference type="GeneID" id="111101485"/>
<dbReference type="InterPro" id="IPR050877">
    <property type="entry name" value="EMX-VAX-Noto_Homeobox_TFs"/>
</dbReference>
<dbReference type="PROSITE" id="PS50071">
    <property type="entry name" value="HOMEOBOX_2"/>
    <property type="match status" value="1"/>
</dbReference>
<feature type="DNA-binding region" description="Homeobox" evidence="5">
    <location>
        <begin position="169"/>
        <end position="228"/>
    </location>
</feature>
<dbReference type="GO" id="GO:0000978">
    <property type="term" value="F:RNA polymerase II cis-regulatory region sequence-specific DNA binding"/>
    <property type="evidence" value="ECO:0007669"/>
    <property type="project" value="TreeGrafter"/>
</dbReference>
<dbReference type="GO" id="GO:0007420">
    <property type="term" value="P:brain development"/>
    <property type="evidence" value="ECO:0007669"/>
    <property type="project" value="TreeGrafter"/>
</dbReference>
<dbReference type="SUPFAM" id="SSF46689">
    <property type="entry name" value="Homeodomain-like"/>
    <property type="match status" value="1"/>
</dbReference>
<proteinExistence type="predicted"/>
<organism evidence="9 10">
    <name type="scientific">Crassostrea virginica</name>
    <name type="common">Eastern oyster</name>
    <dbReference type="NCBI Taxonomy" id="6565"/>
    <lineage>
        <taxon>Eukaryota</taxon>
        <taxon>Metazoa</taxon>
        <taxon>Spiralia</taxon>
        <taxon>Lophotrochozoa</taxon>
        <taxon>Mollusca</taxon>
        <taxon>Bivalvia</taxon>
        <taxon>Autobranchia</taxon>
        <taxon>Pteriomorphia</taxon>
        <taxon>Ostreida</taxon>
        <taxon>Ostreoidea</taxon>
        <taxon>Ostreidae</taxon>
        <taxon>Crassostrea</taxon>
    </lineage>
</organism>
<feature type="compositionally biased region" description="Acidic residues" evidence="7">
    <location>
        <begin position="256"/>
        <end position="266"/>
    </location>
</feature>
<evidence type="ECO:0000256" key="4">
    <source>
        <dbReference type="ARBA" id="ARBA00023242"/>
    </source>
</evidence>
<dbReference type="InterPro" id="IPR000047">
    <property type="entry name" value="HTH_motif"/>
</dbReference>
<name>A0A8B8AI66_CRAVI</name>
<evidence type="ECO:0000256" key="5">
    <source>
        <dbReference type="PROSITE-ProRule" id="PRU00108"/>
    </source>
</evidence>
<dbReference type="InterPro" id="IPR017970">
    <property type="entry name" value="Homeobox_CS"/>
</dbReference>
<accession>A0A8B8AI66</accession>
<keyword evidence="4 5" id="KW-0539">Nucleus</keyword>
<evidence type="ECO:0000313" key="10">
    <source>
        <dbReference type="RefSeq" id="XP_022289704.1"/>
    </source>
</evidence>
<keyword evidence="2 5" id="KW-0238">DNA-binding</keyword>
<dbReference type="RefSeq" id="XP_022289704.1">
    <property type="nucleotide sequence ID" value="XM_022433996.1"/>
</dbReference>
<gene>
    <name evidence="10" type="primary">LOC111101485</name>
</gene>
<evidence type="ECO:0000256" key="6">
    <source>
        <dbReference type="RuleBase" id="RU000682"/>
    </source>
</evidence>
<evidence type="ECO:0000256" key="1">
    <source>
        <dbReference type="ARBA" id="ARBA00004123"/>
    </source>
</evidence>
<comment type="subcellular location">
    <subcellularLocation>
        <location evidence="1 5 6">Nucleus</location>
    </subcellularLocation>
</comment>
<evidence type="ECO:0000256" key="2">
    <source>
        <dbReference type="ARBA" id="ARBA00023125"/>
    </source>
</evidence>
<feature type="region of interest" description="Disordered" evidence="7">
    <location>
        <begin position="227"/>
        <end position="266"/>
    </location>
</feature>
<evidence type="ECO:0000256" key="7">
    <source>
        <dbReference type="SAM" id="MobiDB-lite"/>
    </source>
</evidence>
<dbReference type="InterPro" id="IPR020479">
    <property type="entry name" value="HD_metazoa"/>
</dbReference>
<keyword evidence="3 5" id="KW-0371">Homeobox</keyword>
<dbReference type="CDD" id="cd00086">
    <property type="entry name" value="homeodomain"/>
    <property type="match status" value="1"/>
</dbReference>
<dbReference type="PANTHER" id="PTHR24339">
    <property type="entry name" value="HOMEOBOX PROTEIN EMX-RELATED"/>
    <property type="match status" value="1"/>
</dbReference>
<dbReference type="Pfam" id="PF00046">
    <property type="entry name" value="Homeodomain"/>
    <property type="match status" value="1"/>
</dbReference>
<dbReference type="InterPro" id="IPR001356">
    <property type="entry name" value="HD"/>
</dbReference>
<dbReference type="PRINTS" id="PR00024">
    <property type="entry name" value="HOMEOBOX"/>
</dbReference>
<evidence type="ECO:0000256" key="3">
    <source>
        <dbReference type="ARBA" id="ARBA00023155"/>
    </source>
</evidence>
<dbReference type="PROSITE" id="PS00027">
    <property type="entry name" value="HOMEOBOX_1"/>
    <property type="match status" value="1"/>
</dbReference>